<dbReference type="SUPFAM" id="SSF55174">
    <property type="entry name" value="Alpha-L RNA-binding motif"/>
    <property type="match status" value="1"/>
</dbReference>
<dbReference type="PROSITE" id="PS50889">
    <property type="entry name" value="S4"/>
    <property type="match status" value="1"/>
</dbReference>
<reference evidence="3 4" key="1">
    <citation type="submission" date="2016-11" db="EMBL/GenBank/DDBJ databases">
        <authorList>
            <person name="Jaros S."/>
            <person name="Januszkiewicz K."/>
            <person name="Wedrychowicz H."/>
        </authorList>
    </citation>
    <scope>NUCLEOTIDE SEQUENCE [LARGE SCALE GENOMIC DNA]</scope>
    <source>
        <strain evidence="3 4">DSM 24787</strain>
    </source>
</reference>
<keyword evidence="1" id="KW-0694">RNA-binding</keyword>
<evidence type="ECO:0000256" key="2">
    <source>
        <dbReference type="SAM" id="MobiDB-lite"/>
    </source>
</evidence>
<evidence type="ECO:0000313" key="3">
    <source>
        <dbReference type="EMBL" id="SIO39015.1"/>
    </source>
</evidence>
<dbReference type="InterPro" id="IPR036986">
    <property type="entry name" value="S4_RNA-bd_sf"/>
</dbReference>
<dbReference type="AlphaFoldDB" id="A0A1N6J437"/>
<feature type="compositionally biased region" description="Basic residues" evidence="2">
    <location>
        <begin position="127"/>
        <end position="137"/>
    </location>
</feature>
<name>A0A1N6J437_9BACT</name>
<feature type="compositionally biased region" description="Basic and acidic residues" evidence="2">
    <location>
        <begin position="138"/>
        <end position="149"/>
    </location>
</feature>
<feature type="region of interest" description="Disordered" evidence="2">
    <location>
        <begin position="118"/>
        <end position="149"/>
    </location>
</feature>
<proteinExistence type="predicted"/>
<protein>
    <submittedName>
        <fullName evidence="3">Heat shock protein Hsp15</fullName>
    </submittedName>
</protein>
<organism evidence="3 4">
    <name type="scientific">Chitinophaga niabensis</name>
    <dbReference type="NCBI Taxonomy" id="536979"/>
    <lineage>
        <taxon>Bacteria</taxon>
        <taxon>Pseudomonadati</taxon>
        <taxon>Bacteroidota</taxon>
        <taxon>Chitinophagia</taxon>
        <taxon>Chitinophagales</taxon>
        <taxon>Chitinophagaceae</taxon>
        <taxon>Chitinophaga</taxon>
    </lineage>
</organism>
<dbReference type="GO" id="GO:0003723">
    <property type="term" value="F:RNA binding"/>
    <property type="evidence" value="ECO:0007669"/>
    <property type="project" value="UniProtKB-KW"/>
</dbReference>
<sequence>MMNRVYHPVLFCKPAIRNFAAMSEEKLRLDKYLWAIRIFKTRTQAAAACDASKVKLKGMAVKAAKGVSIGDQYDIKTEAKRWKIEVVGLLHNRVQYTEAIKYYVDITPEEDKQFNQRIASSFDTGKRQSKIGRPTKRERRDLDDFMRED</sequence>
<gene>
    <name evidence="3" type="ORF">SAMN04488055_3610</name>
</gene>
<dbReference type="Proteomes" id="UP000185003">
    <property type="component" value="Unassembled WGS sequence"/>
</dbReference>
<accession>A0A1N6J437</accession>
<evidence type="ECO:0000256" key="1">
    <source>
        <dbReference type="PROSITE-ProRule" id="PRU00182"/>
    </source>
</evidence>
<evidence type="ECO:0000313" key="4">
    <source>
        <dbReference type="Proteomes" id="UP000185003"/>
    </source>
</evidence>
<keyword evidence="4" id="KW-1185">Reference proteome</keyword>
<dbReference type="Gene3D" id="3.10.290.10">
    <property type="entry name" value="RNA-binding S4 domain"/>
    <property type="match status" value="1"/>
</dbReference>
<keyword evidence="3" id="KW-0346">Stress response</keyword>
<dbReference type="STRING" id="536979.SAMN04488055_3610"/>
<dbReference type="EMBL" id="FSRA01000002">
    <property type="protein sequence ID" value="SIO39015.1"/>
    <property type="molecule type" value="Genomic_DNA"/>
</dbReference>
<dbReference type="CDD" id="cd00165">
    <property type="entry name" value="S4"/>
    <property type="match status" value="1"/>
</dbReference>